<evidence type="ECO:0000313" key="2">
    <source>
        <dbReference type="EMBL" id="SSX02084.1"/>
    </source>
</evidence>
<reference evidence="3" key="2">
    <citation type="submission" date="2018-07" db="EMBL/GenBank/DDBJ databases">
        <authorList>
            <person name="Quirk P.G."/>
            <person name="Krulwich T.A."/>
        </authorList>
    </citation>
    <scope>NUCLEOTIDE SEQUENCE</scope>
</reference>
<protein>
    <submittedName>
        <fullName evidence="3">CSON006831 protein</fullName>
    </submittedName>
</protein>
<dbReference type="Pfam" id="PF16972">
    <property type="entry name" value="TipE"/>
    <property type="match status" value="2"/>
</dbReference>
<evidence type="ECO:0000256" key="1">
    <source>
        <dbReference type="SAM" id="Phobius"/>
    </source>
</evidence>
<dbReference type="VEuPathDB" id="VectorBase:CSON006831"/>
<gene>
    <name evidence="3" type="primary">CSON006831</name>
</gene>
<organism evidence="3">
    <name type="scientific">Culicoides sonorensis</name>
    <name type="common">Biting midge</name>
    <dbReference type="NCBI Taxonomy" id="179676"/>
    <lineage>
        <taxon>Eukaryota</taxon>
        <taxon>Metazoa</taxon>
        <taxon>Ecdysozoa</taxon>
        <taxon>Arthropoda</taxon>
        <taxon>Hexapoda</taxon>
        <taxon>Insecta</taxon>
        <taxon>Pterygota</taxon>
        <taxon>Neoptera</taxon>
        <taxon>Endopterygota</taxon>
        <taxon>Diptera</taxon>
        <taxon>Nematocera</taxon>
        <taxon>Chironomoidea</taxon>
        <taxon>Ceratopogonidae</taxon>
        <taxon>Ceratopogoninae</taxon>
        <taxon>Culicoides</taxon>
        <taxon>Monoculicoides</taxon>
    </lineage>
</organism>
<proteinExistence type="predicted"/>
<dbReference type="InterPro" id="IPR031578">
    <property type="entry name" value="TipE"/>
</dbReference>
<dbReference type="EMBL" id="UFQS01000257">
    <property type="protein sequence ID" value="SSX02084.1"/>
    <property type="molecule type" value="Genomic_DNA"/>
</dbReference>
<dbReference type="GO" id="GO:0017080">
    <property type="term" value="F:sodium channel regulator activity"/>
    <property type="evidence" value="ECO:0007669"/>
    <property type="project" value="TreeGrafter"/>
</dbReference>
<keyword evidence="1" id="KW-1133">Transmembrane helix</keyword>
<keyword evidence="1" id="KW-0472">Membrane</keyword>
<evidence type="ECO:0000313" key="3">
    <source>
        <dbReference type="EMBL" id="SSX22461.1"/>
    </source>
</evidence>
<dbReference type="GO" id="GO:0002028">
    <property type="term" value="P:regulation of sodium ion transport"/>
    <property type="evidence" value="ECO:0007669"/>
    <property type="project" value="TreeGrafter"/>
</dbReference>
<dbReference type="PANTHER" id="PTHR12335">
    <property type="entry name" value="TIPE PROTEIN TEMPERATURE-INDUCED PARALYTIC E"/>
    <property type="match status" value="1"/>
</dbReference>
<dbReference type="GO" id="GO:0005886">
    <property type="term" value="C:plasma membrane"/>
    <property type="evidence" value="ECO:0007669"/>
    <property type="project" value="TreeGrafter"/>
</dbReference>
<feature type="transmembrane region" description="Helical" evidence="1">
    <location>
        <begin position="20"/>
        <end position="41"/>
    </location>
</feature>
<dbReference type="AlphaFoldDB" id="A0A336LZL0"/>
<dbReference type="PANTHER" id="PTHR12335:SF6">
    <property type="entry name" value="PROTEIN TIPE"/>
    <property type="match status" value="1"/>
</dbReference>
<reference evidence="2" key="1">
    <citation type="submission" date="2018-04" db="EMBL/GenBank/DDBJ databases">
        <authorList>
            <person name="Go L.Y."/>
            <person name="Mitchell J.A."/>
        </authorList>
    </citation>
    <scope>NUCLEOTIDE SEQUENCE</scope>
    <source>
        <tissue evidence="2">Whole organism</tissue>
    </source>
</reference>
<sequence length="401" mass="44247">MEVEEDTRTFKEKALFYTTAFFILLGTFSLFGFLFLVPFVIEPAFTTIFMQFDENPALCVTVERTDLHSASNCTWASCREGCTRDIFKCTQILVNYKLGVNKTALEAISTDINSNSEIDDNPSKTKREAPSFIYSNSIRIERALREYDDSYNNFENFVEYSDDGSGLQGNNSEWYFVKARIFPNVKGCGYPPFLNCTIWNKKHQDIGTNFTCYYSRVDPSIVITDLNLYMNKVKLILAMAIPIPSFIISVIYLAVAYFVIFNENGEDIPLDKNAEEMAEDDEMGGTGGEEDEADTGEAEIDGVFDGATTDDNCCISTSVDAIDSQLPNGGTSLVNGSKQLTPNSTSDINSFGHQLKVKMVDELSRDSLDAGAISNSASVQGNLSKTMTTSISTPPGPIAAV</sequence>
<name>A0A336LZL0_CULSO</name>
<feature type="transmembrane region" description="Helical" evidence="1">
    <location>
        <begin position="235"/>
        <end position="260"/>
    </location>
</feature>
<dbReference type="EMBL" id="UFQT01000257">
    <property type="protein sequence ID" value="SSX22461.1"/>
    <property type="molecule type" value="Genomic_DNA"/>
</dbReference>
<accession>A0A336LZL0</accession>
<keyword evidence="1" id="KW-0812">Transmembrane</keyword>